<dbReference type="EMBL" id="PYMJ01000030">
    <property type="protein sequence ID" value="PSU45442.1"/>
    <property type="molecule type" value="Genomic_DNA"/>
</dbReference>
<evidence type="ECO:0000313" key="7">
    <source>
        <dbReference type="EMBL" id="PSU45442.1"/>
    </source>
</evidence>
<evidence type="ECO:0000313" key="8">
    <source>
        <dbReference type="Proteomes" id="UP000240987"/>
    </source>
</evidence>
<feature type="transmembrane region" description="Helical" evidence="5">
    <location>
        <begin position="21"/>
        <end position="45"/>
    </location>
</feature>
<comment type="caution">
    <text evidence="7">The sequence shown here is derived from an EMBL/GenBank/DDBJ whole genome shotgun (WGS) entry which is preliminary data.</text>
</comment>
<dbReference type="Pfam" id="PF13748">
    <property type="entry name" value="ABC_membrane_3"/>
    <property type="match status" value="1"/>
</dbReference>
<feature type="transmembrane region" description="Helical" evidence="5">
    <location>
        <begin position="148"/>
        <end position="169"/>
    </location>
</feature>
<feature type="domain" description="ABC transmembrane type-1" evidence="6">
    <location>
        <begin position="25"/>
        <end position="187"/>
    </location>
</feature>
<dbReference type="RefSeq" id="WP_107244708.1">
    <property type="nucleotide sequence ID" value="NZ_PYMJ01000030.1"/>
</dbReference>
<evidence type="ECO:0000256" key="1">
    <source>
        <dbReference type="ARBA" id="ARBA00004651"/>
    </source>
</evidence>
<protein>
    <submittedName>
        <fullName evidence="7">ABC transporter permease</fullName>
    </submittedName>
</protein>
<reference evidence="7 8" key="1">
    <citation type="submission" date="2018-01" db="EMBL/GenBank/DDBJ databases">
        <title>Whole genome sequencing of Histamine producing bacteria.</title>
        <authorList>
            <person name="Butler K."/>
        </authorList>
    </citation>
    <scope>NUCLEOTIDE SEQUENCE [LARGE SCALE GENOMIC DNA]</scope>
    <source>
        <strain evidence="7 8">JCM 12947</strain>
    </source>
</reference>
<name>A0A2T3J9I9_9GAMM</name>
<keyword evidence="3 5" id="KW-1133">Transmembrane helix</keyword>
<dbReference type="AlphaFoldDB" id="A0A2T3J9I9"/>
<evidence type="ECO:0000256" key="4">
    <source>
        <dbReference type="ARBA" id="ARBA00023136"/>
    </source>
</evidence>
<dbReference type="SUPFAM" id="SSF90123">
    <property type="entry name" value="ABC transporter transmembrane region"/>
    <property type="match status" value="1"/>
</dbReference>
<keyword evidence="8" id="KW-1185">Reference proteome</keyword>
<proteinExistence type="predicted"/>
<dbReference type="PROSITE" id="PS50929">
    <property type="entry name" value="ABC_TM1F"/>
    <property type="match status" value="1"/>
</dbReference>
<keyword evidence="2 5" id="KW-0812">Transmembrane</keyword>
<dbReference type="InterPro" id="IPR036640">
    <property type="entry name" value="ABC1_TM_sf"/>
</dbReference>
<feature type="transmembrane region" description="Helical" evidence="5">
    <location>
        <begin position="57"/>
        <end position="76"/>
    </location>
</feature>
<feature type="transmembrane region" description="Helical" evidence="5">
    <location>
        <begin position="245"/>
        <end position="266"/>
    </location>
</feature>
<dbReference type="Gene3D" id="1.20.1560.10">
    <property type="entry name" value="ABC transporter type 1, transmembrane domain"/>
    <property type="match status" value="1"/>
</dbReference>
<dbReference type="GO" id="GO:0005886">
    <property type="term" value="C:plasma membrane"/>
    <property type="evidence" value="ECO:0007669"/>
    <property type="project" value="UniProtKB-SubCell"/>
</dbReference>
<sequence length="296" mass="33531">MPATTEFTVKSILKQHKSKVTITWLMVVLENMLMVLLPLFVGFTIDSLLNGELTDLFLLAALLVLLIVVSVVRRIYDTRVYGAIRVEVGVSVDNQMCHHRISTRNARLDMSRELVDFLENDIPPLLTAVIQLIASIIILAVFHIKLGISAVIAGMVMLIVYARFHGYFIRLNRSLNNRMEHQVTVLSHVPFRSVRRHLERIKRREIMISDVEAVVYGLIFLVLFSFVIINLSITTLISDPTAGHIFSIVTYSLEFVEAAVLLPITLQTLSRLTEISQRLNKKAPTPTTELQQENSQ</sequence>
<evidence type="ECO:0000256" key="3">
    <source>
        <dbReference type="ARBA" id="ARBA00022989"/>
    </source>
</evidence>
<dbReference type="InterPro" id="IPR011527">
    <property type="entry name" value="ABC1_TM_dom"/>
</dbReference>
<dbReference type="GO" id="GO:0140359">
    <property type="term" value="F:ABC-type transporter activity"/>
    <property type="evidence" value="ECO:0007669"/>
    <property type="project" value="InterPro"/>
</dbReference>
<feature type="transmembrane region" description="Helical" evidence="5">
    <location>
        <begin position="213"/>
        <end position="233"/>
    </location>
</feature>
<dbReference type="OrthoDB" id="8443255at2"/>
<feature type="transmembrane region" description="Helical" evidence="5">
    <location>
        <begin position="122"/>
        <end position="142"/>
    </location>
</feature>
<gene>
    <name evidence="7" type="ORF">C9J12_22290</name>
</gene>
<evidence type="ECO:0000259" key="6">
    <source>
        <dbReference type="PROSITE" id="PS50929"/>
    </source>
</evidence>
<evidence type="ECO:0000256" key="5">
    <source>
        <dbReference type="SAM" id="Phobius"/>
    </source>
</evidence>
<dbReference type="GO" id="GO:0005524">
    <property type="term" value="F:ATP binding"/>
    <property type="evidence" value="ECO:0007669"/>
    <property type="project" value="InterPro"/>
</dbReference>
<comment type="subcellular location">
    <subcellularLocation>
        <location evidence="1">Cell membrane</location>
        <topology evidence="1">Multi-pass membrane protein</topology>
    </subcellularLocation>
</comment>
<dbReference type="Proteomes" id="UP000240987">
    <property type="component" value="Unassembled WGS sequence"/>
</dbReference>
<accession>A0A2T3J9I9</accession>
<evidence type="ECO:0000256" key="2">
    <source>
        <dbReference type="ARBA" id="ARBA00022692"/>
    </source>
</evidence>
<organism evidence="7 8">
    <name type="scientific">Photobacterium frigidiphilum</name>
    <dbReference type="NCBI Taxonomy" id="264736"/>
    <lineage>
        <taxon>Bacteria</taxon>
        <taxon>Pseudomonadati</taxon>
        <taxon>Pseudomonadota</taxon>
        <taxon>Gammaproteobacteria</taxon>
        <taxon>Vibrionales</taxon>
        <taxon>Vibrionaceae</taxon>
        <taxon>Photobacterium</taxon>
    </lineage>
</organism>
<keyword evidence="4 5" id="KW-0472">Membrane</keyword>